<proteinExistence type="predicted"/>
<feature type="non-terminal residue" evidence="2">
    <location>
        <position position="73"/>
    </location>
</feature>
<dbReference type="AlphaFoldDB" id="A0A026WS09"/>
<evidence type="ECO:0000313" key="2">
    <source>
        <dbReference type="EMBL" id="EZA58728.1"/>
    </source>
</evidence>
<feature type="region of interest" description="Disordered" evidence="1">
    <location>
        <begin position="1"/>
        <end position="25"/>
    </location>
</feature>
<gene>
    <name evidence="2" type="ORF">X777_14897</name>
</gene>
<evidence type="ECO:0000313" key="3">
    <source>
        <dbReference type="Proteomes" id="UP000053097"/>
    </source>
</evidence>
<dbReference type="EMBL" id="KK107119">
    <property type="protein sequence ID" value="EZA58728.1"/>
    <property type="molecule type" value="Genomic_DNA"/>
</dbReference>
<name>A0A026WS09_OOCBI</name>
<feature type="compositionally biased region" description="Polar residues" evidence="1">
    <location>
        <begin position="8"/>
        <end position="24"/>
    </location>
</feature>
<evidence type="ECO:0000256" key="1">
    <source>
        <dbReference type="SAM" id="MobiDB-lite"/>
    </source>
</evidence>
<dbReference type="Proteomes" id="UP000053097">
    <property type="component" value="Unassembled WGS sequence"/>
</dbReference>
<protein>
    <submittedName>
        <fullName evidence="2">Uncharacterized protein</fullName>
    </submittedName>
</protein>
<accession>A0A026WS09</accession>
<keyword evidence="3" id="KW-1185">Reference proteome</keyword>
<reference evidence="2 3" key="1">
    <citation type="journal article" date="2014" name="Curr. Biol.">
        <title>The genome of the clonal raider ant Cerapachys biroi.</title>
        <authorList>
            <person name="Oxley P.R."/>
            <person name="Ji L."/>
            <person name="Fetter-Pruneda I."/>
            <person name="McKenzie S.K."/>
            <person name="Li C."/>
            <person name="Hu H."/>
            <person name="Zhang G."/>
            <person name="Kronauer D.J."/>
        </authorList>
    </citation>
    <scope>NUCLEOTIDE SEQUENCE [LARGE SCALE GENOMIC DNA]</scope>
</reference>
<organism evidence="2 3">
    <name type="scientific">Ooceraea biroi</name>
    <name type="common">Clonal raider ant</name>
    <name type="synonym">Cerapachys biroi</name>
    <dbReference type="NCBI Taxonomy" id="2015173"/>
    <lineage>
        <taxon>Eukaryota</taxon>
        <taxon>Metazoa</taxon>
        <taxon>Ecdysozoa</taxon>
        <taxon>Arthropoda</taxon>
        <taxon>Hexapoda</taxon>
        <taxon>Insecta</taxon>
        <taxon>Pterygota</taxon>
        <taxon>Neoptera</taxon>
        <taxon>Endopterygota</taxon>
        <taxon>Hymenoptera</taxon>
        <taxon>Apocrita</taxon>
        <taxon>Aculeata</taxon>
        <taxon>Formicoidea</taxon>
        <taxon>Formicidae</taxon>
        <taxon>Dorylinae</taxon>
        <taxon>Ooceraea</taxon>
    </lineage>
</organism>
<feature type="non-terminal residue" evidence="2">
    <location>
        <position position="1"/>
    </location>
</feature>
<sequence length="73" mass="8335">SPKRKAKTTPSIANQQLSTLSYKGTQDEAKSASLEMKRSRLYHHCSEFTEYQLTRTPLPMPKNFNMPTCQDVS</sequence>